<organism evidence="2 3">
    <name type="scientific">Paramuricea clavata</name>
    <name type="common">Red gorgonian</name>
    <name type="synonym">Violescent sea-whip</name>
    <dbReference type="NCBI Taxonomy" id="317549"/>
    <lineage>
        <taxon>Eukaryota</taxon>
        <taxon>Metazoa</taxon>
        <taxon>Cnidaria</taxon>
        <taxon>Anthozoa</taxon>
        <taxon>Octocorallia</taxon>
        <taxon>Malacalcyonacea</taxon>
        <taxon>Plexauridae</taxon>
        <taxon>Paramuricea</taxon>
    </lineage>
</organism>
<keyword evidence="3" id="KW-1185">Reference proteome</keyword>
<protein>
    <submittedName>
        <fullName evidence="2">Mediator of RNA polymerase II transcription subunit 34-like</fullName>
    </submittedName>
</protein>
<evidence type="ECO:0000313" key="2">
    <source>
        <dbReference type="EMBL" id="CAB4035432.1"/>
    </source>
</evidence>
<dbReference type="GO" id="GO:0043138">
    <property type="term" value="F:3'-5' DNA helicase activity"/>
    <property type="evidence" value="ECO:0007669"/>
    <property type="project" value="TreeGrafter"/>
</dbReference>
<sequence length="101" mass="11229">MADHLEDQVVGTSIGITICPLASLMLDQVAYLKSIGLNAAAGYNGQDEEILRDVEGLFSHIYATPESMLSMKRWQKMLQSPYFIEHCVVVAIDKAHCISTW</sequence>
<dbReference type="InterPro" id="IPR027417">
    <property type="entry name" value="P-loop_NTPase"/>
</dbReference>
<dbReference type="AlphaFoldDB" id="A0A7D9LMH9"/>
<dbReference type="GO" id="GO:0005737">
    <property type="term" value="C:cytoplasm"/>
    <property type="evidence" value="ECO:0007669"/>
    <property type="project" value="TreeGrafter"/>
</dbReference>
<dbReference type="GO" id="GO:0005634">
    <property type="term" value="C:nucleus"/>
    <property type="evidence" value="ECO:0007669"/>
    <property type="project" value="TreeGrafter"/>
</dbReference>
<gene>
    <name evidence="2" type="ORF">PACLA_8A001235</name>
</gene>
<name>A0A7D9LMH9_PARCT</name>
<dbReference type="Proteomes" id="UP001152795">
    <property type="component" value="Unassembled WGS sequence"/>
</dbReference>
<dbReference type="PANTHER" id="PTHR13710">
    <property type="entry name" value="DNA HELICASE RECQ FAMILY MEMBER"/>
    <property type="match status" value="1"/>
</dbReference>
<comment type="caution">
    <text evidence="2">The sequence shown here is derived from an EMBL/GenBank/DDBJ whole genome shotgun (WGS) entry which is preliminary data.</text>
</comment>
<comment type="similarity">
    <text evidence="1">Belongs to the helicase family. RecQ subfamily.</text>
</comment>
<dbReference type="SUPFAM" id="SSF52540">
    <property type="entry name" value="P-loop containing nucleoside triphosphate hydrolases"/>
    <property type="match status" value="1"/>
</dbReference>
<evidence type="ECO:0000256" key="1">
    <source>
        <dbReference type="ARBA" id="ARBA00005446"/>
    </source>
</evidence>
<reference evidence="2" key="1">
    <citation type="submission" date="2020-04" db="EMBL/GenBank/DDBJ databases">
        <authorList>
            <person name="Alioto T."/>
            <person name="Alioto T."/>
            <person name="Gomez Garrido J."/>
        </authorList>
    </citation>
    <scope>NUCLEOTIDE SEQUENCE</scope>
    <source>
        <strain evidence="2">A484AB</strain>
    </source>
</reference>
<dbReference type="PANTHER" id="PTHR13710:SF120">
    <property type="entry name" value="BIFUNCTIONAL 3'-5' EXONUCLEASE_ATP-DEPENDENT HELICASE WRN"/>
    <property type="match status" value="1"/>
</dbReference>
<proteinExistence type="inferred from homology"/>
<dbReference type="GO" id="GO:0000724">
    <property type="term" value="P:double-strand break repair via homologous recombination"/>
    <property type="evidence" value="ECO:0007669"/>
    <property type="project" value="TreeGrafter"/>
</dbReference>
<dbReference type="GO" id="GO:0009378">
    <property type="term" value="F:four-way junction helicase activity"/>
    <property type="evidence" value="ECO:0007669"/>
    <property type="project" value="TreeGrafter"/>
</dbReference>
<dbReference type="EMBL" id="CACRXK020021050">
    <property type="protein sequence ID" value="CAB4035432.1"/>
    <property type="molecule type" value="Genomic_DNA"/>
</dbReference>
<dbReference type="GO" id="GO:0005694">
    <property type="term" value="C:chromosome"/>
    <property type="evidence" value="ECO:0007669"/>
    <property type="project" value="TreeGrafter"/>
</dbReference>
<evidence type="ECO:0000313" key="3">
    <source>
        <dbReference type="Proteomes" id="UP001152795"/>
    </source>
</evidence>
<accession>A0A7D9LMH9</accession>
<dbReference type="Gene3D" id="3.40.50.300">
    <property type="entry name" value="P-loop containing nucleotide triphosphate hydrolases"/>
    <property type="match status" value="1"/>
</dbReference>
<dbReference type="OrthoDB" id="5984650at2759"/>